<dbReference type="AlphaFoldDB" id="A0A142BES1"/>
<dbReference type="Proteomes" id="UP000071065">
    <property type="component" value="Chromosome"/>
</dbReference>
<evidence type="ECO:0000313" key="1">
    <source>
        <dbReference type="EMBL" id="AMO57247.1"/>
    </source>
</evidence>
<accession>A0A142BES1</accession>
<dbReference type="EMBL" id="CP013251">
    <property type="protein sequence ID" value="AMO57247.1"/>
    <property type="molecule type" value="Genomic_DNA"/>
</dbReference>
<proteinExistence type="predicted"/>
<dbReference type="KEGG" id="emp:EZMO1_3247"/>
<dbReference type="PATRIC" id="fig|570277.3.peg.3487"/>
<reference evidence="1 2" key="1">
    <citation type="journal article" date="2016" name="Front. Microbiol.">
        <title>Genomic Insight into the Host-Endosymbiont Relationship of Endozoicomonas montiporae CL-33(T) with its Coral Host.</title>
        <authorList>
            <person name="Ding J.-Y."/>
            <person name="Shiu J.-H."/>
            <person name="Chen W.-M."/>
            <person name="Chiang Y.-R."/>
            <person name="Tang S.-L."/>
        </authorList>
    </citation>
    <scope>NUCLEOTIDE SEQUENCE [LARGE SCALE GENOMIC DNA]</scope>
    <source>
        <strain evidence="1 2">CL-33</strain>
    </source>
</reference>
<organism evidence="1 2">
    <name type="scientific">Endozoicomonas montiporae CL-33</name>
    <dbReference type="NCBI Taxonomy" id="570277"/>
    <lineage>
        <taxon>Bacteria</taxon>
        <taxon>Pseudomonadati</taxon>
        <taxon>Pseudomonadota</taxon>
        <taxon>Gammaproteobacteria</taxon>
        <taxon>Oceanospirillales</taxon>
        <taxon>Endozoicomonadaceae</taxon>
        <taxon>Endozoicomonas</taxon>
    </lineage>
</organism>
<name>A0A142BES1_9GAMM</name>
<evidence type="ECO:0000313" key="2">
    <source>
        <dbReference type="Proteomes" id="UP000071065"/>
    </source>
</evidence>
<gene>
    <name evidence="1" type="ORF">EZMO1_3247</name>
</gene>
<protein>
    <submittedName>
        <fullName evidence="1">Uncharacterized protein</fullName>
    </submittedName>
</protein>
<sequence>MCWLYQFRFLNMTMSKSFWIAGQYPEGHKGGTTSNSELLRGVPTQIP</sequence>